<dbReference type="RefSeq" id="YP_009278691.1">
    <property type="nucleotide sequence ID" value="NC_031010.1"/>
</dbReference>
<evidence type="ECO:0000313" key="2">
    <source>
        <dbReference type="EMBL" id="ANZ49438.1"/>
    </source>
</evidence>
<keyword evidence="2" id="KW-0547">Nucleotide-binding</keyword>
<keyword evidence="2" id="KW-0347">Helicase</keyword>
<reference evidence="2 3" key="1">
    <citation type="submission" date="2016-06" db="EMBL/GenBank/DDBJ databases">
        <authorList>
            <person name="Kjaerup R.B."/>
            <person name="Dalgaard T.S."/>
            <person name="Juul-Madsen H.R."/>
        </authorList>
    </citation>
    <scope>NUCLEOTIDE SEQUENCE [LARGE SCALE GENOMIC DNA]</scope>
</reference>
<name>A0A1B2IDV1_9CAUD</name>
<accession>A0A1B2IDV1</accession>
<evidence type="ECO:0000313" key="3">
    <source>
        <dbReference type="Proteomes" id="UP000202923"/>
    </source>
</evidence>
<dbReference type="InterPro" id="IPR046881">
    <property type="entry name" value="divDNAB"/>
</dbReference>
<keyword evidence="2" id="KW-0378">Hydrolase</keyword>
<evidence type="ECO:0000259" key="1">
    <source>
        <dbReference type="Pfam" id="PF20307"/>
    </source>
</evidence>
<dbReference type="Proteomes" id="UP000202923">
    <property type="component" value="Genome"/>
</dbReference>
<dbReference type="EMBL" id="KX397369">
    <property type="protein sequence ID" value="ANZ49438.1"/>
    <property type="molecule type" value="Genomic_DNA"/>
</dbReference>
<organism evidence="2 3">
    <name type="scientific">Erwinia phage vB_EamM_Kwan</name>
    <dbReference type="NCBI Taxonomy" id="1883374"/>
    <lineage>
        <taxon>Viruses</taxon>
        <taxon>Duplodnaviria</taxon>
        <taxon>Heunggongvirae</taxon>
        <taxon>Uroviricota</taxon>
        <taxon>Caudoviricetes</taxon>
        <taxon>Chimalliviridae</taxon>
        <taxon>Wellingtonvirus</taxon>
        <taxon>Wellingtonvirus wellington</taxon>
    </lineage>
</organism>
<keyword evidence="2" id="KW-0067">ATP-binding</keyword>
<sequence>MNSKMMLITALATLHAESLLNDPVIDHDVIRRILLEARLPDYVEEGDERSALIEIKDIITSIIDSGVEYDHHVVMKRLRLATTQMRPLYDTITDFLKEEGEDVPAEEEALQEYRRKLVASYYFQMRQVIQGVALKQQLGRAWGAVNGTETRIDVTTALSELKNSLSAFGERAHNKIPSLVNELVTNNTAPFVKVFGSINRKAAGNGLRTGWQDINNMLGCNKGITEELWLQPALPFNCKSLFSLLTSLSIPIFNDPGSVMLDVPGTLTPVILDLSFENELDVNIAYGYQAVYGHYEGVAPSLIMPETATDLEKEAHTQGMSDYLCGKIRQNGWDYVFQKHTNTDFKVHYLNDIISDLKTRGFHVVGLRGDYFGTINKAGHGNGIAGTDIKEIYRIVRNIMVIRQKGFALAPHQISPAGKQAKALDPVGFCKSLPGRGLYDNCTSLDNEADGEMFFNKRVVNGRSYLEVQRGKHRTIIDTHEKHHYCVLPFHDVGILPWDVDKENKVSASSINHFTGGMGDDLF</sequence>
<dbReference type="KEGG" id="vg:29061930"/>
<dbReference type="GO" id="GO:0004386">
    <property type="term" value="F:helicase activity"/>
    <property type="evidence" value="ECO:0007669"/>
    <property type="project" value="UniProtKB-KW"/>
</dbReference>
<dbReference type="GeneID" id="29061930"/>
<gene>
    <name evidence="2" type="ORF">KWAN_86</name>
</gene>
<proteinExistence type="predicted"/>
<dbReference type="OrthoDB" id="2278at10239"/>
<dbReference type="Pfam" id="PF20307">
    <property type="entry name" value="divDNAB"/>
    <property type="match status" value="1"/>
</dbReference>
<protein>
    <submittedName>
        <fullName evidence="2">Putative helicase</fullName>
    </submittedName>
</protein>
<feature type="domain" description="Divergent DnaB-like ATPase" evidence="1">
    <location>
        <begin position="153"/>
        <end position="520"/>
    </location>
</feature>